<organism evidence="18">
    <name type="scientific">Cowpea mosaic virus</name>
    <name type="common">CPMV</name>
    <dbReference type="NCBI Taxonomy" id="12264"/>
    <lineage>
        <taxon>Viruses</taxon>
        <taxon>Riboviria</taxon>
        <taxon>Orthornavirae</taxon>
        <taxon>Pisuviricota</taxon>
        <taxon>Pisoniviricetes</taxon>
        <taxon>Picornavirales</taxon>
        <taxon>Secoviridae</taxon>
        <taxon>Comovirinae</taxon>
        <taxon>Comovirus</taxon>
        <taxon>Comovirus vignae</taxon>
    </lineage>
</organism>
<dbReference type="GO" id="GO:0044165">
    <property type="term" value="C:host cell endoplasmic reticulum"/>
    <property type="evidence" value="ECO:0007669"/>
    <property type="project" value="UniProtKB-SubCell"/>
</dbReference>
<dbReference type="GO" id="GO:0033644">
    <property type="term" value="C:host cell membrane"/>
    <property type="evidence" value="ECO:0007669"/>
    <property type="project" value="UniProtKB-SubCell"/>
</dbReference>
<evidence type="ECO:0000256" key="10">
    <source>
        <dbReference type="ARBA" id="ARBA00022807"/>
    </source>
</evidence>
<dbReference type="PROSITE" id="PS50507">
    <property type="entry name" value="RDRP_SSRNA_POS"/>
    <property type="match status" value="1"/>
</dbReference>
<dbReference type="GO" id="GO:0003723">
    <property type="term" value="F:RNA binding"/>
    <property type="evidence" value="ECO:0007669"/>
    <property type="project" value="InterPro"/>
</dbReference>
<evidence type="ECO:0000313" key="18">
    <source>
        <dbReference type="EMBL" id="QWC36214.1"/>
    </source>
</evidence>
<dbReference type="GO" id="GO:0004197">
    <property type="term" value="F:cysteine-type endopeptidase activity"/>
    <property type="evidence" value="ECO:0007669"/>
    <property type="project" value="InterPro"/>
</dbReference>
<keyword evidence="6" id="KW-0645">Protease</keyword>
<protein>
    <recommendedName>
        <fullName evidence="5">RNA1 polyprotein</fullName>
    </recommendedName>
    <alternativeName>
        <fullName evidence="14">Genome polyprotein B</fullName>
    </alternativeName>
</protein>
<keyword evidence="12" id="KW-1133">Transmembrane helix</keyword>
<comment type="function">
    <text evidence="2">Replicates the viral genome.</text>
</comment>
<evidence type="ECO:0000256" key="12">
    <source>
        <dbReference type="ARBA" id="ARBA00022989"/>
    </source>
</evidence>
<sequence length="1866" mass="209734">MGLPEYEADSEALLSQLTIEFTPGMTVSSLLAQVTTNDFHSAIEFFAAEKAVDIEGVHYNAYMQQIRKNPSLLRISVVAYAFHVSDMVAETMSYDVYEFLYKHYALFISNLVTRTLRFKELLLFCKQQFLEKMQASIVWAPELEQYLQVEGDAVAQGVSQLLYKMVTWVPTFVRGAVDWSVDAILVSFRKHFEKMVQEYVPMAHRVCSWLSQLWDKIVQWISQASETMGWFLDGCRDLMTWGIATLATCSALSLVEKLLVAMGFLVEPFGLSGIFLRTGVVAAACYHYGTNSKGFAEMMALLSLAANCVSTVIVGGFFPGEKDNAQSSPVILLEGLAGQMQNFCETTLVSVGKTCTAVNAISTCCGNLKALAGRILGMLRDFIWKTLGFETRFLADASLLFGEDVDGWLKAISDLRDQFIAKSYCSQDEMMQILVLLEKGRQMRKSGLSKGGISPAIINLILKGINDLEQLNRSCSVQGVRGVRKMPFTIFFQGKSRTGKSLLMSQVTKDFQDHYGLGGETVYSRNPCDQYWSGYRRQPFVLMDDFAAVVTEPSAEAQMINLISSAPYPLNMAGLEEKGICFDSQFVFVSTNFLEVSPEAKVRDDEAFKNRRHVIVQVSNDPAKAYDAANFASNQIYTILAWKDGRYNTVCVIEDYDELVAYLLTRSQQHAEEQEKNLANMMKSATFESHFKSLVEVLELGSMISAGFDIIRPEKLPSEAKEKRVLYSIPYNGEYCNALIDDNYNVTCWFGECVGNPEQLSKYSEKMLLGAYEFLLCSESLNVVIQAHLKEMVCPHHYDKELNFIGKIGETYYHNQMVSNIGSMQKWHRAILFGIGVLLGKEKEKTWYQVQVANVKQALYDMYTKEIRDWPMPIKVTCGIVLAAIGGSAFWKVFQQLVGSGNGPVLMGVAAGAFSAEPQSRKPNRFDMQQYRYNNVPLKRRVWADAQMSLDQSSVAIMSKCRANLVFGGTNLQIVMVPGRRFLACKHFFTHIKTKLRVEIVMDGRRYYHQFDPANIYDIPDSELVLYSHPSLEDVSHSCWDLFCWDPDKELPSVFGADFLSCKYNKFGGFYEAQYADIKVRTKKECLTIQSGNYVNKVSRYLEYEAPTIPEDCGSLVIAHIGGKHKIVGVHVAGIQGKIGCASLLPPLEPIAQAQGAEEYFDFLPAEENVSSGVAMVAGLKQGVYIPLPTKTALVETPSEWHLDTPCDKVPSILVPTDPRIPAQHEGYDPAKSGVSKYSQPMSALDPELLGEVANDVLELWHDCAVDWDDFGEVSLEEALNGCEGVEYMERIPLATSEGFPHILSRNGKEKGKRRFVQGDDCVVSLIPGTTVAKAYEELEASAHRFVPALVGIECPKDEKLPMRKVFDKPKTRCFTILPMEYNLVVRRKFLNFVRFIMANRHRLSCQVGINPYSMEWSRLAARMKEKGNDVLCCDYSSFDGLLSKQVMDVIASMINELCGGEDQLKNARRNLLMACCSRLAICKNTVWRVECGIPSGFPMTVIVNSIFNEILIRYHYKKLMREQQAPELMVQSFDKLIGLVTYGDDNLISVNAVVTPYFDGKKLKQSLAQGGVTITDGKDKTSLELPFRRLEECDFLKRTFVQRSSTIWDAPEDKASLWSQLHYVNCNNCEKEVAYLTNVVNVLRELYMHSPREATEFRRKVLKKVSWITSGDLPTLAQLQEFYEYQRQQGGADNNDTCDLLTSVDLLGPPLSFEKEAMHGCKVSEEIVTKNLAYYDFKGKGEDEVVFLFNTLYPQSSLPDGCHSVTWSQGSGRGGLPTQSWMSYNISRKDSNINKIIRTAVSSKKRVIFCARDNMVPVNIVALLCAVRNKLMPTAVSNATLVKVMENAKAFKFLPEEFNFAFSDV</sequence>
<dbReference type="InterPro" id="IPR044067">
    <property type="entry name" value="PCV_3C_PRO"/>
</dbReference>
<dbReference type="Pfam" id="PF00910">
    <property type="entry name" value="RNA_helicase"/>
    <property type="match status" value="1"/>
</dbReference>
<evidence type="ECO:0000256" key="8">
    <source>
        <dbReference type="ARBA" id="ARBA00022741"/>
    </source>
</evidence>
<name>A0A8E8FT71_CPMV</name>
<feature type="domain" description="SF3 helicase" evidence="16">
    <location>
        <begin position="462"/>
        <end position="633"/>
    </location>
</feature>
<evidence type="ECO:0000256" key="9">
    <source>
        <dbReference type="ARBA" id="ARBA00022801"/>
    </source>
</evidence>
<keyword evidence="12" id="KW-0472">Membrane</keyword>
<dbReference type="InterPro" id="IPR000605">
    <property type="entry name" value="Helicase_SF3_ssDNA/RNA_vir"/>
</dbReference>
<evidence type="ECO:0000256" key="5">
    <source>
        <dbReference type="ARBA" id="ARBA00020936"/>
    </source>
</evidence>
<dbReference type="InterPro" id="IPR014759">
    <property type="entry name" value="Helicase_SF3_ssRNA_vir"/>
</dbReference>
<dbReference type="GO" id="GO:0003724">
    <property type="term" value="F:RNA helicase activity"/>
    <property type="evidence" value="ECO:0007669"/>
    <property type="project" value="InterPro"/>
</dbReference>
<accession>A0A8E8FT71</accession>
<evidence type="ECO:0000259" key="17">
    <source>
        <dbReference type="PROSITE" id="PS51874"/>
    </source>
</evidence>
<dbReference type="CDD" id="cd23196">
    <property type="entry name" value="Secoviridae_RdRp"/>
    <property type="match status" value="1"/>
</dbReference>
<keyword evidence="13" id="KW-1038">Host endoplasmic reticulum</keyword>
<dbReference type="Pfam" id="PF00680">
    <property type="entry name" value="RdRP_1"/>
    <property type="match status" value="1"/>
</dbReference>
<evidence type="ECO:0000256" key="11">
    <source>
        <dbReference type="ARBA" id="ARBA00022953"/>
    </source>
</evidence>
<dbReference type="GO" id="GO:0039694">
    <property type="term" value="P:viral RNA genome replication"/>
    <property type="evidence" value="ECO:0007669"/>
    <property type="project" value="InterPro"/>
</dbReference>
<evidence type="ECO:0000256" key="4">
    <source>
        <dbReference type="ARBA" id="ARBA00004379"/>
    </source>
</evidence>
<keyword evidence="11" id="KW-0693">Viral RNA replication</keyword>
<organismHost>
    <name type="scientific">Vigna unguiculata</name>
    <name type="common">Cowpea</name>
    <dbReference type="NCBI Taxonomy" id="3917"/>
</organismHost>
<comment type="subcellular location">
    <subcellularLocation>
        <location evidence="3">Host endoplasmic reticulum</location>
    </subcellularLocation>
    <subcellularLocation>
        <location evidence="4">Host membrane</location>
        <topology evidence="4">Single-pass membrane protein</topology>
    </subcellularLocation>
</comment>
<reference evidence="18" key="1">
    <citation type="submission" date="2020-06" db="EMBL/GenBank/DDBJ databases">
        <authorList>
            <person name="Knierim D."/>
            <person name="Margaria P."/>
            <person name="Menzel W."/>
            <person name="Winter S."/>
        </authorList>
    </citation>
    <scope>NUCLEOTIDE SEQUENCE</scope>
    <source>
        <strain evidence="18">DSMZ PV-0074</strain>
    </source>
</reference>
<evidence type="ECO:0000256" key="13">
    <source>
        <dbReference type="ARBA" id="ARBA00023184"/>
    </source>
</evidence>
<dbReference type="GO" id="GO:0006351">
    <property type="term" value="P:DNA-templated transcription"/>
    <property type="evidence" value="ECO:0007669"/>
    <property type="project" value="InterPro"/>
</dbReference>
<dbReference type="PROSITE" id="PS51218">
    <property type="entry name" value="SF3_HELICASE_2"/>
    <property type="match status" value="1"/>
</dbReference>
<dbReference type="GO" id="GO:0044220">
    <property type="term" value="C:host cell perinuclear region of cytoplasm"/>
    <property type="evidence" value="ECO:0007669"/>
    <property type="project" value="UniProtKB-SubCell"/>
</dbReference>
<evidence type="ECO:0000256" key="6">
    <source>
        <dbReference type="ARBA" id="ARBA00022670"/>
    </source>
</evidence>
<organismHost>
    <name type="scientific">Crotalaria juncea</name>
    <name type="common">Sunn hemp</name>
    <dbReference type="NCBI Taxonomy" id="3829"/>
</organismHost>
<evidence type="ECO:0000256" key="3">
    <source>
        <dbReference type="ARBA" id="ARBA00004354"/>
    </source>
</evidence>
<keyword evidence="8" id="KW-0547">Nucleotide-binding</keyword>
<keyword evidence="10" id="KW-0788">Thiol protease</keyword>
<evidence type="ECO:0000256" key="2">
    <source>
        <dbReference type="ARBA" id="ARBA00003682"/>
    </source>
</evidence>
<organismHost>
    <name type="scientific">Cajanus cajan</name>
    <name type="common">Pigeon pea</name>
    <name type="synonym">Cajanus indicus</name>
    <dbReference type="NCBI Taxonomy" id="3821"/>
</organismHost>
<dbReference type="InterPro" id="IPR007094">
    <property type="entry name" value="RNA-dir_pol_PSvirus"/>
</dbReference>
<dbReference type="GO" id="GO:0003968">
    <property type="term" value="F:RNA-directed RNA polymerase activity"/>
    <property type="evidence" value="ECO:0007669"/>
    <property type="project" value="InterPro"/>
</dbReference>
<evidence type="ECO:0000256" key="1">
    <source>
        <dbReference type="ARBA" id="ARBA00003602"/>
    </source>
</evidence>
<comment type="function">
    <text evidence="1">Thiol protease that cleaves the RNA1 and RNA2 polyproteins.</text>
</comment>
<evidence type="ECO:0000259" key="15">
    <source>
        <dbReference type="PROSITE" id="PS50507"/>
    </source>
</evidence>
<feature type="domain" description="RdRp catalytic" evidence="15">
    <location>
        <begin position="1429"/>
        <end position="1559"/>
    </location>
</feature>
<dbReference type="GO" id="GO:0000166">
    <property type="term" value="F:nucleotide binding"/>
    <property type="evidence" value="ECO:0007669"/>
    <property type="project" value="UniProtKB-KW"/>
</dbReference>
<proteinExistence type="predicted"/>
<feature type="domain" description="Peptidase C3" evidence="17">
    <location>
        <begin position="945"/>
        <end position="1150"/>
    </location>
</feature>
<dbReference type="EMBL" id="MT682297">
    <property type="protein sequence ID" value="QWC36214.1"/>
    <property type="molecule type" value="Genomic_RNA"/>
</dbReference>
<dbReference type="PROSITE" id="PS51874">
    <property type="entry name" value="PCV_3C_PRO"/>
    <property type="match status" value="1"/>
</dbReference>
<dbReference type="GO" id="GO:0006508">
    <property type="term" value="P:proteolysis"/>
    <property type="evidence" value="ECO:0007669"/>
    <property type="project" value="UniProtKB-KW"/>
</dbReference>
<evidence type="ECO:0000256" key="7">
    <source>
        <dbReference type="ARBA" id="ARBA00022692"/>
    </source>
</evidence>
<dbReference type="InterPro" id="IPR001205">
    <property type="entry name" value="RNA-dir_pol_C"/>
</dbReference>
<keyword evidence="9" id="KW-0378">Hydrolase</keyword>
<evidence type="ECO:0000256" key="14">
    <source>
        <dbReference type="ARBA" id="ARBA00032135"/>
    </source>
</evidence>
<keyword evidence="7" id="KW-0812">Transmembrane</keyword>
<evidence type="ECO:0000259" key="16">
    <source>
        <dbReference type="PROSITE" id="PS51218"/>
    </source>
</evidence>